<feature type="domain" description="SGNH hydrolase-type esterase" evidence="1">
    <location>
        <begin position="30"/>
        <end position="144"/>
    </location>
</feature>
<dbReference type="Pfam" id="PF13472">
    <property type="entry name" value="Lipase_GDSL_2"/>
    <property type="match status" value="1"/>
</dbReference>
<dbReference type="PANTHER" id="PTHR30383">
    <property type="entry name" value="THIOESTERASE 1/PROTEASE 1/LYSOPHOSPHOLIPASE L1"/>
    <property type="match status" value="1"/>
</dbReference>
<evidence type="ECO:0000259" key="1">
    <source>
        <dbReference type="Pfam" id="PF13472"/>
    </source>
</evidence>
<gene>
    <name evidence="2" type="ORF">HERI1096_LOCUS5131</name>
</gene>
<protein>
    <recommendedName>
        <fullName evidence="1">SGNH hydrolase-type esterase domain-containing protein</fullName>
    </recommendedName>
</protein>
<dbReference type="CDD" id="cd00229">
    <property type="entry name" value="SGNH_hydrolase"/>
    <property type="match status" value="1"/>
</dbReference>
<sequence length="241" mass="25817">MVQHLDATAATDVCGRSWPGLRRSVREATDAGIPYDIVVIMAGTNDLADYYTPEEVVANLALLHSVAHSSGAKSVAITIPESAGSVQVRWLRELRQEANAAVREWALAQPAERLMLVDSNQLLPYAPGRFWEPDGLHMSCDGYQTFGTKLAAAIGPFVLAGSPGEAYLVAGRRVAVKGLQSAAEHNGKLGVLTSFHPDGQGQGRWGVRLEAGGIFLVRPSNLELVDMEMVGESQLSMPPSQ</sequence>
<dbReference type="InterPro" id="IPR036514">
    <property type="entry name" value="SGNH_hydro_sf"/>
</dbReference>
<reference evidence="2" key="1">
    <citation type="submission" date="2021-01" db="EMBL/GenBank/DDBJ databases">
        <authorList>
            <person name="Corre E."/>
            <person name="Pelletier E."/>
            <person name="Niang G."/>
            <person name="Scheremetjew M."/>
            <person name="Finn R."/>
            <person name="Kale V."/>
            <person name="Holt S."/>
            <person name="Cochrane G."/>
            <person name="Meng A."/>
            <person name="Brown T."/>
            <person name="Cohen L."/>
        </authorList>
    </citation>
    <scope>NUCLEOTIDE SEQUENCE</scope>
    <source>
        <strain evidence="2">CCMP281</strain>
    </source>
</reference>
<dbReference type="PANTHER" id="PTHR30383:SF5">
    <property type="entry name" value="SGNH HYDROLASE-TYPE ESTERASE DOMAIN-CONTAINING PROTEIN"/>
    <property type="match status" value="1"/>
</dbReference>
<dbReference type="AlphaFoldDB" id="A0A7S3AH44"/>
<dbReference type="EMBL" id="HBHX01009257">
    <property type="protein sequence ID" value="CAE0104473.1"/>
    <property type="molecule type" value="Transcribed_RNA"/>
</dbReference>
<dbReference type="InterPro" id="IPR013830">
    <property type="entry name" value="SGNH_hydro"/>
</dbReference>
<evidence type="ECO:0000313" key="2">
    <source>
        <dbReference type="EMBL" id="CAE0104473.1"/>
    </source>
</evidence>
<dbReference type="InterPro" id="IPR051532">
    <property type="entry name" value="Ester_Hydrolysis_Enzymes"/>
</dbReference>
<proteinExistence type="predicted"/>
<dbReference type="SUPFAM" id="SSF52266">
    <property type="entry name" value="SGNH hydrolase"/>
    <property type="match status" value="1"/>
</dbReference>
<accession>A0A7S3AH44</accession>
<dbReference type="Gene3D" id="3.40.50.1110">
    <property type="entry name" value="SGNH hydrolase"/>
    <property type="match status" value="1"/>
</dbReference>
<dbReference type="GO" id="GO:0004622">
    <property type="term" value="F:phosphatidylcholine lysophospholipase activity"/>
    <property type="evidence" value="ECO:0007669"/>
    <property type="project" value="TreeGrafter"/>
</dbReference>
<name>A0A7S3AH44_9EUKA</name>
<organism evidence="2">
    <name type="scientific">Haptolina ericina</name>
    <dbReference type="NCBI Taxonomy" id="156174"/>
    <lineage>
        <taxon>Eukaryota</taxon>
        <taxon>Haptista</taxon>
        <taxon>Haptophyta</taxon>
        <taxon>Prymnesiophyceae</taxon>
        <taxon>Prymnesiales</taxon>
        <taxon>Prymnesiaceae</taxon>
        <taxon>Haptolina</taxon>
    </lineage>
</organism>